<comment type="similarity">
    <text evidence="1 2">Belongs to the short-chain dehydrogenases/reductases (SDR) family.</text>
</comment>
<dbReference type="InterPro" id="IPR050259">
    <property type="entry name" value="SDR"/>
</dbReference>
<dbReference type="Pfam" id="PF00106">
    <property type="entry name" value="adh_short"/>
    <property type="match status" value="1"/>
</dbReference>
<comment type="caution">
    <text evidence="3">The sequence shown here is derived from an EMBL/GenBank/DDBJ whole genome shotgun (WGS) entry which is preliminary data.</text>
</comment>
<gene>
    <name evidence="3" type="primary">actIII</name>
    <name evidence="3" type="ORF">LMG32289_00295</name>
</gene>
<dbReference type="PANTHER" id="PTHR42879">
    <property type="entry name" value="3-OXOACYL-(ACYL-CARRIER-PROTEIN) REDUCTASE"/>
    <property type="match status" value="1"/>
</dbReference>
<evidence type="ECO:0000313" key="4">
    <source>
        <dbReference type="Proteomes" id="UP000706525"/>
    </source>
</evidence>
<reference evidence="3 4" key="1">
    <citation type="submission" date="2021-08" db="EMBL/GenBank/DDBJ databases">
        <authorList>
            <person name="Peeters C."/>
        </authorList>
    </citation>
    <scope>NUCLEOTIDE SEQUENCE [LARGE SCALE GENOMIC DNA]</scope>
    <source>
        <strain evidence="3 4">LMG 32289</strain>
    </source>
</reference>
<organism evidence="3 4">
    <name type="scientific">Cupriavidus pampae</name>
    <dbReference type="NCBI Taxonomy" id="659251"/>
    <lineage>
        <taxon>Bacteria</taxon>
        <taxon>Pseudomonadati</taxon>
        <taxon>Pseudomonadota</taxon>
        <taxon>Betaproteobacteria</taxon>
        <taxon>Burkholderiales</taxon>
        <taxon>Burkholderiaceae</taxon>
        <taxon>Cupriavidus</taxon>
    </lineage>
</organism>
<evidence type="ECO:0000256" key="1">
    <source>
        <dbReference type="ARBA" id="ARBA00006484"/>
    </source>
</evidence>
<dbReference type="InterPro" id="IPR002347">
    <property type="entry name" value="SDR_fam"/>
</dbReference>
<dbReference type="Proteomes" id="UP000706525">
    <property type="component" value="Unassembled WGS sequence"/>
</dbReference>
<protein>
    <submittedName>
        <fullName evidence="3">Ketoacyl reductase</fullName>
        <ecNumber evidence="3">1.3.1.-</ecNumber>
    </submittedName>
</protein>
<dbReference type="EC" id="1.3.1.-" evidence="3"/>
<sequence length="281" mass="28639">MNATAKTVAVNDATFPSPTLANRHALVTGGSRGIGAAIGRRLLADGAAVTLLGRDAASLDAAATALRAVPGAPMWGRVFTVVADITDADSVAEAMARATQQAGPIHVLINNAGQATSAPFGKTDLQAWRRMLDVNLTGTFLCTQAALPAMLEAGWGRVVNVASTAGLVGYGYVSAYCAAKHGVIGLTRALALELATKGVTVNAVCPGYTETDIVRDAVANIVGKTGRTEAQARAELSSRNPQRRLVQPEEVADAVAWLCQPAAAAITGQAIPVAGGEVMAG</sequence>
<dbReference type="PRINTS" id="PR00080">
    <property type="entry name" value="SDRFAMILY"/>
</dbReference>
<evidence type="ECO:0000313" key="3">
    <source>
        <dbReference type="EMBL" id="CAG9163963.1"/>
    </source>
</evidence>
<dbReference type="InterPro" id="IPR036291">
    <property type="entry name" value="NAD(P)-bd_dom_sf"/>
</dbReference>
<dbReference type="PROSITE" id="PS00061">
    <property type="entry name" value="ADH_SHORT"/>
    <property type="match status" value="1"/>
</dbReference>
<dbReference type="EMBL" id="CAJZAG010000001">
    <property type="protein sequence ID" value="CAG9163963.1"/>
    <property type="molecule type" value="Genomic_DNA"/>
</dbReference>
<keyword evidence="4" id="KW-1185">Reference proteome</keyword>
<dbReference type="Gene3D" id="3.40.50.720">
    <property type="entry name" value="NAD(P)-binding Rossmann-like Domain"/>
    <property type="match status" value="1"/>
</dbReference>
<dbReference type="NCBIfam" id="NF009466">
    <property type="entry name" value="PRK12826.1-2"/>
    <property type="match status" value="1"/>
</dbReference>
<name>A0ABM8W9Q4_9BURK</name>
<dbReference type="RefSeq" id="WP_223980936.1">
    <property type="nucleotide sequence ID" value="NZ_CAJZAG010000001.1"/>
</dbReference>
<dbReference type="PRINTS" id="PR00081">
    <property type="entry name" value="GDHRDH"/>
</dbReference>
<dbReference type="InterPro" id="IPR020904">
    <property type="entry name" value="Sc_DH/Rdtase_CS"/>
</dbReference>
<keyword evidence="3" id="KW-0560">Oxidoreductase</keyword>
<dbReference type="PANTHER" id="PTHR42879:SF2">
    <property type="entry name" value="3-OXOACYL-[ACYL-CARRIER-PROTEIN] REDUCTASE FABG"/>
    <property type="match status" value="1"/>
</dbReference>
<evidence type="ECO:0000256" key="2">
    <source>
        <dbReference type="RuleBase" id="RU000363"/>
    </source>
</evidence>
<dbReference type="GO" id="GO:0016491">
    <property type="term" value="F:oxidoreductase activity"/>
    <property type="evidence" value="ECO:0007669"/>
    <property type="project" value="UniProtKB-KW"/>
</dbReference>
<proteinExistence type="inferred from homology"/>
<dbReference type="SUPFAM" id="SSF51735">
    <property type="entry name" value="NAD(P)-binding Rossmann-fold domains"/>
    <property type="match status" value="1"/>
</dbReference>
<dbReference type="CDD" id="cd05233">
    <property type="entry name" value="SDR_c"/>
    <property type="match status" value="1"/>
</dbReference>
<accession>A0ABM8W9Q4</accession>